<dbReference type="Gene3D" id="3.30.830.10">
    <property type="entry name" value="Metalloenzyme, LuxS/M16 peptidase-like"/>
    <property type="match status" value="1"/>
</dbReference>
<evidence type="ECO:0000313" key="3">
    <source>
        <dbReference type="EMBL" id="KAK4203782.1"/>
    </source>
</evidence>
<proteinExistence type="predicted"/>
<evidence type="ECO:0000256" key="2">
    <source>
        <dbReference type="SAM" id="MobiDB-lite"/>
    </source>
</evidence>
<protein>
    <submittedName>
        <fullName evidence="3">Uncharacterized protein</fullName>
    </submittedName>
</protein>
<dbReference type="GO" id="GO:0005829">
    <property type="term" value="C:cytosol"/>
    <property type="evidence" value="ECO:0007669"/>
    <property type="project" value="TreeGrafter"/>
</dbReference>
<reference evidence="3" key="2">
    <citation type="submission" date="2023-05" db="EMBL/GenBank/DDBJ databases">
        <authorList>
            <consortium name="Lawrence Berkeley National Laboratory"/>
            <person name="Steindorff A."/>
            <person name="Hensen N."/>
            <person name="Bonometti L."/>
            <person name="Westerberg I."/>
            <person name="Brannstrom I.O."/>
            <person name="Guillou S."/>
            <person name="Cros-Aarteil S."/>
            <person name="Calhoun S."/>
            <person name="Haridas S."/>
            <person name="Kuo A."/>
            <person name="Mondo S."/>
            <person name="Pangilinan J."/>
            <person name="Riley R."/>
            <person name="Labutti K."/>
            <person name="Andreopoulos B."/>
            <person name="Lipzen A."/>
            <person name="Chen C."/>
            <person name="Yanf M."/>
            <person name="Daum C."/>
            <person name="Ng V."/>
            <person name="Clum A."/>
            <person name="Ohm R."/>
            <person name="Martin F."/>
            <person name="Silar P."/>
            <person name="Natvig D."/>
            <person name="Lalanne C."/>
            <person name="Gautier V."/>
            <person name="Ament-Velasquez S.L."/>
            <person name="Kruys A."/>
            <person name="Hutchinson M.I."/>
            <person name="Powell A.J."/>
            <person name="Barry K."/>
            <person name="Miller A.N."/>
            <person name="Grigoriev I.V."/>
            <person name="Debuchy R."/>
            <person name="Gladieux P."/>
            <person name="Thoren M.H."/>
            <person name="Johannesson H."/>
        </authorList>
    </citation>
    <scope>NUCLEOTIDE SEQUENCE</scope>
    <source>
        <strain evidence="3">CBS 315.58</strain>
    </source>
</reference>
<dbReference type="InterPro" id="IPR050626">
    <property type="entry name" value="Peptidase_M16"/>
</dbReference>
<dbReference type="PANTHER" id="PTHR43690:SF18">
    <property type="entry name" value="INSULIN-DEGRADING ENZYME-RELATED"/>
    <property type="match status" value="1"/>
</dbReference>
<feature type="region of interest" description="Disordered" evidence="2">
    <location>
        <begin position="166"/>
        <end position="192"/>
    </location>
</feature>
<dbReference type="GO" id="GO:0005739">
    <property type="term" value="C:mitochondrion"/>
    <property type="evidence" value="ECO:0007669"/>
    <property type="project" value="TreeGrafter"/>
</dbReference>
<name>A0AAN7AZ29_9PEZI</name>
<keyword evidence="1" id="KW-0479">Metal-binding</keyword>
<dbReference type="InterPro" id="IPR011249">
    <property type="entry name" value="Metalloenz_LuxS/M16"/>
</dbReference>
<dbReference type="GO" id="GO:0051603">
    <property type="term" value="P:proteolysis involved in protein catabolic process"/>
    <property type="evidence" value="ECO:0007669"/>
    <property type="project" value="TreeGrafter"/>
</dbReference>
<dbReference type="AlphaFoldDB" id="A0AAN7AZ29"/>
<comment type="caution">
    <text evidence="3">The sequence shown here is derived from an EMBL/GenBank/DDBJ whole genome shotgun (WGS) entry which is preliminary data.</text>
</comment>
<evidence type="ECO:0000313" key="4">
    <source>
        <dbReference type="Proteomes" id="UP001303160"/>
    </source>
</evidence>
<evidence type="ECO:0000256" key="1">
    <source>
        <dbReference type="ARBA" id="ARBA00022723"/>
    </source>
</evidence>
<gene>
    <name evidence="3" type="ORF">QBC40DRAFT_315471</name>
</gene>
<sequence length="237" mass="26641">MLRRLFKTRANWPTSRSLIKGTLEKAKSLDEESSWHWQAIESGYYMFNNCQLIVDYLETLTKADMIEFFNHYIKPSSPSRAKVAAYLEAQAKSDVTTKQITDLITTLDLGESTAAQTATDLQSRLSAAGHDEEKEVEGLVDYLHGLGVPEAKVKVASEVWRKLHSEHGHGNGVVKDAEPPSSNGTTPTPIKDVRDFKALHATSRAPYPEKDLAEYYDWIHPKQSSLDLVSRNLEPRI</sequence>
<dbReference type="SUPFAM" id="SSF63411">
    <property type="entry name" value="LuxS/MPP-like metallohydrolase"/>
    <property type="match status" value="1"/>
</dbReference>
<dbReference type="PANTHER" id="PTHR43690">
    <property type="entry name" value="NARDILYSIN"/>
    <property type="match status" value="1"/>
</dbReference>
<reference evidence="3" key="1">
    <citation type="journal article" date="2023" name="Mol. Phylogenet. Evol.">
        <title>Genome-scale phylogeny and comparative genomics of the fungal order Sordariales.</title>
        <authorList>
            <person name="Hensen N."/>
            <person name="Bonometti L."/>
            <person name="Westerberg I."/>
            <person name="Brannstrom I.O."/>
            <person name="Guillou S."/>
            <person name="Cros-Aarteil S."/>
            <person name="Calhoun S."/>
            <person name="Haridas S."/>
            <person name="Kuo A."/>
            <person name="Mondo S."/>
            <person name="Pangilinan J."/>
            <person name="Riley R."/>
            <person name="LaButti K."/>
            <person name="Andreopoulos B."/>
            <person name="Lipzen A."/>
            <person name="Chen C."/>
            <person name="Yan M."/>
            <person name="Daum C."/>
            <person name="Ng V."/>
            <person name="Clum A."/>
            <person name="Steindorff A."/>
            <person name="Ohm R.A."/>
            <person name="Martin F."/>
            <person name="Silar P."/>
            <person name="Natvig D.O."/>
            <person name="Lalanne C."/>
            <person name="Gautier V."/>
            <person name="Ament-Velasquez S.L."/>
            <person name="Kruys A."/>
            <person name="Hutchinson M.I."/>
            <person name="Powell A.J."/>
            <person name="Barry K."/>
            <person name="Miller A.N."/>
            <person name="Grigoriev I.V."/>
            <person name="Debuchy R."/>
            <person name="Gladieux P."/>
            <person name="Hiltunen Thoren M."/>
            <person name="Johannesson H."/>
        </authorList>
    </citation>
    <scope>NUCLEOTIDE SEQUENCE</scope>
    <source>
        <strain evidence="3">CBS 315.58</strain>
    </source>
</reference>
<dbReference type="GO" id="GO:0046872">
    <property type="term" value="F:metal ion binding"/>
    <property type="evidence" value="ECO:0007669"/>
    <property type="project" value="UniProtKB-KW"/>
</dbReference>
<dbReference type="EMBL" id="MU863887">
    <property type="protein sequence ID" value="KAK4203782.1"/>
    <property type="molecule type" value="Genomic_DNA"/>
</dbReference>
<dbReference type="GO" id="GO:0004222">
    <property type="term" value="F:metalloendopeptidase activity"/>
    <property type="evidence" value="ECO:0007669"/>
    <property type="project" value="TreeGrafter"/>
</dbReference>
<accession>A0AAN7AZ29</accession>
<dbReference type="GO" id="GO:0043171">
    <property type="term" value="P:peptide catabolic process"/>
    <property type="evidence" value="ECO:0007669"/>
    <property type="project" value="TreeGrafter"/>
</dbReference>
<dbReference type="Proteomes" id="UP001303160">
    <property type="component" value="Unassembled WGS sequence"/>
</dbReference>
<organism evidence="3 4">
    <name type="scientific">Triangularia verruculosa</name>
    <dbReference type="NCBI Taxonomy" id="2587418"/>
    <lineage>
        <taxon>Eukaryota</taxon>
        <taxon>Fungi</taxon>
        <taxon>Dikarya</taxon>
        <taxon>Ascomycota</taxon>
        <taxon>Pezizomycotina</taxon>
        <taxon>Sordariomycetes</taxon>
        <taxon>Sordariomycetidae</taxon>
        <taxon>Sordariales</taxon>
        <taxon>Podosporaceae</taxon>
        <taxon>Triangularia</taxon>
    </lineage>
</organism>
<keyword evidence="4" id="KW-1185">Reference proteome</keyword>